<evidence type="ECO:0000313" key="5">
    <source>
        <dbReference type="Proteomes" id="UP001108029"/>
    </source>
</evidence>
<dbReference type="PANTHER" id="PTHR45527:SF1">
    <property type="entry name" value="FATTY ACID SYNTHASE"/>
    <property type="match status" value="1"/>
</dbReference>
<comment type="caution">
    <text evidence="4">The sequence shown here is derived from an EMBL/GenBank/DDBJ whole genome shotgun (WGS) entry which is preliminary data.</text>
</comment>
<dbReference type="FunFam" id="3.40.50.980:FF:000001">
    <property type="entry name" value="Non-ribosomal peptide synthetase"/>
    <property type="match status" value="1"/>
</dbReference>
<evidence type="ECO:0000259" key="2">
    <source>
        <dbReference type="Pfam" id="PF00501"/>
    </source>
</evidence>
<dbReference type="GO" id="GO:0043041">
    <property type="term" value="P:amino acid activation for nonribosomal peptide biosynthetic process"/>
    <property type="evidence" value="ECO:0007669"/>
    <property type="project" value="TreeGrafter"/>
</dbReference>
<organism evidence="4 5">
    <name type="scientific">Streptomyces guryensis</name>
    <dbReference type="NCBI Taxonomy" id="2886947"/>
    <lineage>
        <taxon>Bacteria</taxon>
        <taxon>Bacillati</taxon>
        <taxon>Actinomycetota</taxon>
        <taxon>Actinomycetes</taxon>
        <taxon>Kitasatosporales</taxon>
        <taxon>Streptomycetaceae</taxon>
        <taxon>Streptomyces</taxon>
    </lineage>
</organism>
<dbReference type="Pfam" id="PF13193">
    <property type="entry name" value="AMP-binding_C"/>
    <property type="match status" value="1"/>
</dbReference>
<reference evidence="4" key="1">
    <citation type="submission" date="2021-12" db="EMBL/GenBank/DDBJ databases">
        <authorList>
            <person name="Lee J.-H."/>
            <person name="Kim S.-B."/>
        </authorList>
    </citation>
    <scope>NUCLEOTIDE SEQUENCE</scope>
    <source>
        <strain evidence="4">NR30</strain>
    </source>
</reference>
<dbReference type="RefSeq" id="WP_232649120.1">
    <property type="nucleotide sequence ID" value="NZ_JAJSBI010000006.1"/>
</dbReference>
<dbReference type="GO" id="GO:0044550">
    <property type="term" value="P:secondary metabolite biosynthetic process"/>
    <property type="evidence" value="ECO:0007669"/>
    <property type="project" value="TreeGrafter"/>
</dbReference>
<dbReference type="PROSITE" id="PS00455">
    <property type="entry name" value="AMP_BINDING"/>
    <property type="match status" value="1"/>
</dbReference>
<name>A0A9Q3VJL2_9ACTN</name>
<dbReference type="InterPro" id="IPR020845">
    <property type="entry name" value="AMP-binding_CS"/>
</dbReference>
<dbReference type="InterPro" id="IPR045851">
    <property type="entry name" value="AMP-bd_C_sf"/>
</dbReference>
<proteinExistence type="predicted"/>
<feature type="domain" description="AMP-binding enzyme C-terminal" evidence="3">
    <location>
        <begin position="436"/>
        <end position="503"/>
    </location>
</feature>
<dbReference type="NCBIfam" id="TIGR01733">
    <property type="entry name" value="AA-adenyl-dom"/>
    <property type="match status" value="1"/>
</dbReference>
<dbReference type="SUPFAM" id="SSF56801">
    <property type="entry name" value="Acetyl-CoA synthetase-like"/>
    <property type="match status" value="1"/>
</dbReference>
<keyword evidence="5" id="KW-1185">Reference proteome</keyword>
<dbReference type="EMBL" id="JAJSBI010000006">
    <property type="protein sequence ID" value="MCD9874998.1"/>
    <property type="molecule type" value="Genomic_DNA"/>
</dbReference>
<dbReference type="Gene3D" id="3.30.300.30">
    <property type="match status" value="1"/>
</dbReference>
<dbReference type="GO" id="GO:0031177">
    <property type="term" value="F:phosphopantetheine binding"/>
    <property type="evidence" value="ECO:0007669"/>
    <property type="project" value="TreeGrafter"/>
</dbReference>
<gene>
    <name evidence="4" type="ORF">LJ657_15195</name>
</gene>
<dbReference type="InterPro" id="IPR010071">
    <property type="entry name" value="AA_adenyl_dom"/>
</dbReference>
<feature type="domain" description="AMP-dependent synthetase/ligase" evidence="2">
    <location>
        <begin position="24"/>
        <end position="371"/>
    </location>
</feature>
<dbReference type="Gene3D" id="3.40.50.980">
    <property type="match status" value="2"/>
</dbReference>
<evidence type="ECO:0000313" key="4">
    <source>
        <dbReference type="EMBL" id="MCD9874998.1"/>
    </source>
</evidence>
<dbReference type="InterPro" id="IPR000873">
    <property type="entry name" value="AMP-dep_synth/lig_dom"/>
</dbReference>
<dbReference type="AlphaFoldDB" id="A0A9Q3VJL2"/>
<dbReference type="Pfam" id="PF00501">
    <property type="entry name" value="AMP-binding"/>
    <property type="match status" value="1"/>
</dbReference>
<dbReference type="PANTHER" id="PTHR45527">
    <property type="entry name" value="NONRIBOSOMAL PEPTIDE SYNTHETASE"/>
    <property type="match status" value="1"/>
</dbReference>
<dbReference type="GO" id="GO:0005737">
    <property type="term" value="C:cytoplasm"/>
    <property type="evidence" value="ECO:0007669"/>
    <property type="project" value="TreeGrafter"/>
</dbReference>
<accession>A0A9Q3VJL2</accession>
<protein>
    <submittedName>
        <fullName evidence="4">Amino acid adenylation domain-containing protein</fullName>
    </submittedName>
</protein>
<dbReference type="Proteomes" id="UP001108029">
    <property type="component" value="Unassembled WGS sequence"/>
</dbReference>
<dbReference type="InterPro" id="IPR025110">
    <property type="entry name" value="AMP-bd_C"/>
</dbReference>
<evidence type="ECO:0000259" key="3">
    <source>
        <dbReference type="Pfam" id="PF13193"/>
    </source>
</evidence>
<dbReference type="CDD" id="cd12117">
    <property type="entry name" value="A_NRPS_Srf_like"/>
    <property type="match status" value="1"/>
</dbReference>
<dbReference type="Gene3D" id="2.30.38.10">
    <property type="entry name" value="Luciferase, Domain 3"/>
    <property type="match status" value="1"/>
</dbReference>
<feature type="region of interest" description="Disordered" evidence="1">
    <location>
        <begin position="138"/>
        <end position="157"/>
    </location>
</feature>
<sequence>MSIHSRINQTAQPYPSHDSLKALFERCAARYADAVAVVHRDRRLTYRSLNGLANAIAARLLEAGVRTGDTVGVCVERSPELIAALLAVLKCGAAYLPVDASWPDARLRAVLRAAGCRLILGDQVTALADRLPDQRTFSVRSGQAGEETSLRHGNPRTRVGPDDIAYINFTSGSTGHPKGVPIRHRSVARLVFGARYARMGRDSVVLHASPVSFDAATFEIWGPLLHGGTCVLYPASFIRLSELRRVLADQGVTLVFLTTALFNTVVDEAPDALSGVRTILTGGEAHSISHMGKALAHYGPDRLVSVYGPTECTTFATYYPVRRLPPAGTALPIGRPIQNTRMYVVDKKRLCAAGEIGEVWLAGPGLSPGYLGQLADTGEPFAVCDMDGRRERIYRTGDRGYLLEDGNVVFQGRLDHQVKVNGFRVEIGEVSHHLDQDPTVKQSYVTVTETPSGGKVLVAFVVPAVPHCTPSAVRGRLSVRLPDYMIPSAVHLCGELPLTATGKVDRRTLLSVHHPFGASSS</sequence>
<evidence type="ECO:0000256" key="1">
    <source>
        <dbReference type="SAM" id="MobiDB-lite"/>
    </source>
</evidence>